<accession>A0A9I9EG66</accession>
<sequence length="165" mass="18873">MQFSASGQTSGKVSWDRLSRRCVGHASGKPLPTPSFLTQSTTSGKPPPTGFTGDKRDPEKVRTEREELERQQREDWSLYIDDDTIIVEKVERSKLFQEVTNSFFNTEKALLQAEAKAAEDARREVEAEVATAARDNDEGRQRRWNERRRMFLSSPNLFPFVFSSV</sequence>
<dbReference type="AlphaFoldDB" id="A0A9I9EG66"/>
<feature type="region of interest" description="Disordered" evidence="2">
    <location>
        <begin position="23"/>
        <end position="68"/>
    </location>
</feature>
<proteinExistence type="predicted"/>
<dbReference type="Gramene" id="MELO3C033297.2.1">
    <property type="protein sequence ID" value="MELO3C033297.2.1"/>
    <property type="gene ID" value="MELO3C033297.2"/>
</dbReference>
<feature type="compositionally biased region" description="Basic and acidic residues" evidence="2">
    <location>
        <begin position="53"/>
        <end position="68"/>
    </location>
</feature>
<reference evidence="3" key="1">
    <citation type="submission" date="2023-03" db="UniProtKB">
        <authorList>
            <consortium name="EnsemblPlants"/>
        </authorList>
    </citation>
    <scope>IDENTIFICATION</scope>
</reference>
<protein>
    <submittedName>
        <fullName evidence="3">Uncharacterized protein</fullName>
    </submittedName>
</protein>
<feature type="compositionally biased region" description="Polar residues" evidence="2">
    <location>
        <begin position="35"/>
        <end position="44"/>
    </location>
</feature>
<evidence type="ECO:0000256" key="2">
    <source>
        <dbReference type="SAM" id="MobiDB-lite"/>
    </source>
</evidence>
<evidence type="ECO:0000313" key="3">
    <source>
        <dbReference type="EnsemblPlants" id="MELO3C033297.2.1"/>
    </source>
</evidence>
<evidence type="ECO:0000256" key="1">
    <source>
        <dbReference type="SAM" id="Coils"/>
    </source>
</evidence>
<name>A0A9I9EG66_CUCME</name>
<keyword evidence="1" id="KW-0175">Coiled coil</keyword>
<feature type="coiled-coil region" evidence="1">
    <location>
        <begin position="108"/>
        <end position="135"/>
    </location>
</feature>
<organism evidence="3">
    <name type="scientific">Cucumis melo</name>
    <name type="common">Muskmelon</name>
    <dbReference type="NCBI Taxonomy" id="3656"/>
    <lineage>
        <taxon>Eukaryota</taxon>
        <taxon>Viridiplantae</taxon>
        <taxon>Streptophyta</taxon>
        <taxon>Embryophyta</taxon>
        <taxon>Tracheophyta</taxon>
        <taxon>Spermatophyta</taxon>
        <taxon>Magnoliopsida</taxon>
        <taxon>eudicotyledons</taxon>
        <taxon>Gunneridae</taxon>
        <taxon>Pentapetalae</taxon>
        <taxon>rosids</taxon>
        <taxon>fabids</taxon>
        <taxon>Cucurbitales</taxon>
        <taxon>Cucurbitaceae</taxon>
        <taxon>Benincaseae</taxon>
        <taxon>Cucumis</taxon>
    </lineage>
</organism>
<dbReference type="EnsemblPlants" id="MELO3C033297.2.1">
    <property type="protein sequence ID" value="MELO3C033297.2.1"/>
    <property type="gene ID" value="MELO3C033297.2"/>
</dbReference>